<proteinExistence type="inferred from homology"/>
<dbReference type="Proteomes" id="UP000489600">
    <property type="component" value="Unassembled WGS sequence"/>
</dbReference>
<gene>
    <name evidence="2" type="ORF">ANE_LOCUS874</name>
</gene>
<dbReference type="GO" id="GO:0005739">
    <property type="term" value="C:mitochondrion"/>
    <property type="evidence" value="ECO:0007669"/>
    <property type="project" value="TreeGrafter"/>
</dbReference>
<evidence type="ECO:0000313" key="2">
    <source>
        <dbReference type="EMBL" id="VVA90429.1"/>
    </source>
</evidence>
<comment type="caution">
    <text evidence="2">The sequence shown here is derived from an EMBL/GenBank/DDBJ whole genome shotgun (WGS) entry which is preliminary data.</text>
</comment>
<dbReference type="AlphaFoldDB" id="A0A565AN23"/>
<evidence type="ECO:0008006" key="4">
    <source>
        <dbReference type="Google" id="ProtNLM"/>
    </source>
</evidence>
<comment type="similarity">
    <text evidence="1">Belongs to the PPR family. P subfamily.</text>
</comment>
<accession>A0A565AN23</accession>
<organism evidence="2 3">
    <name type="scientific">Arabis nemorensis</name>
    <dbReference type="NCBI Taxonomy" id="586526"/>
    <lineage>
        <taxon>Eukaryota</taxon>
        <taxon>Viridiplantae</taxon>
        <taxon>Streptophyta</taxon>
        <taxon>Embryophyta</taxon>
        <taxon>Tracheophyta</taxon>
        <taxon>Spermatophyta</taxon>
        <taxon>Magnoliopsida</taxon>
        <taxon>eudicotyledons</taxon>
        <taxon>Gunneridae</taxon>
        <taxon>Pentapetalae</taxon>
        <taxon>rosids</taxon>
        <taxon>malvids</taxon>
        <taxon>Brassicales</taxon>
        <taxon>Brassicaceae</taxon>
        <taxon>Arabideae</taxon>
        <taxon>Arabis</taxon>
    </lineage>
</organism>
<dbReference type="EMBL" id="CABITT030000001">
    <property type="protein sequence ID" value="VVA90429.1"/>
    <property type="molecule type" value="Genomic_DNA"/>
</dbReference>
<evidence type="ECO:0000256" key="1">
    <source>
        <dbReference type="ARBA" id="ARBA00007626"/>
    </source>
</evidence>
<dbReference type="OrthoDB" id="1890565at2759"/>
<sequence>MRLPILQPCARAFRRYFFRSAGTLSSPELNDSLPVLEQWKRQGNQLNPSDIRNIIKTLGDSQRFTQALKVSEWMSERQLCNLIPEDFAARLYLIDNVLGLEEATKFFLSIPECKRDHSVGKRQMEMNNVEPDNLTLNIKLRLYAAEFDIEKLTKAIKDKESDDWKNKDSKGYRLVISSLLKSGDIDMATEITEEWYDGFYKFDVRIVAMMASAYCESGLIWEAERWLSMQLQQQRIEAKKKTVKN</sequence>
<keyword evidence="3" id="KW-1185">Reference proteome</keyword>
<protein>
    <recommendedName>
        <fullName evidence="4">Pentacotripeptide-repeat region of PRORP domain-containing protein</fullName>
    </recommendedName>
</protein>
<name>A0A565AN23_9BRAS</name>
<dbReference type="Gene3D" id="1.25.40.10">
    <property type="entry name" value="Tetratricopeptide repeat domain"/>
    <property type="match status" value="1"/>
</dbReference>
<dbReference type="PANTHER" id="PTHR45717:SF18">
    <property type="entry name" value="PENTACOTRIPEPTIDE-REPEAT REGION OF PRORP DOMAIN-CONTAINING PROTEIN"/>
    <property type="match status" value="1"/>
</dbReference>
<reference evidence="2" key="1">
    <citation type="submission" date="2019-07" db="EMBL/GenBank/DDBJ databases">
        <authorList>
            <person name="Dittberner H."/>
        </authorList>
    </citation>
    <scope>NUCLEOTIDE SEQUENCE [LARGE SCALE GENOMIC DNA]</scope>
</reference>
<evidence type="ECO:0000313" key="3">
    <source>
        <dbReference type="Proteomes" id="UP000489600"/>
    </source>
</evidence>
<dbReference type="InterPro" id="IPR011990">
    <property type="entry name" value="TPR-like_helical_dom_sf"/>
</dbReference>
<dbReference type="PANTHER" id="PTHR45717">
    <property type="entry name" value="OS12G0527900 PROTEIN"/>
    <property type="match status" value="1"/>
</dbReference>